<evidence type="ECO:0000313" key="4">
    <source>
        <dbReference type="Proteomes" id="UP001275084"/>
    </source>
</evidence>
<dbReference type="Proteomes" id="UP001275084">
    <property type="component" value="Unassembled WGS sequence"/>
</dbReference>
<feature type="compositionally biased region" description="Basic and acidic residues" evidence="1">
    <location>
        <begin position="32"/>
        <end position="43"/>
    </location>
</feature>
<feature type="transmembrane region" description="Helical" evidence="2">
    <location>
        <begin position="53"/>
        <end position="73"/>
    </location>
</feature>
<feature type="region of interest" description="Disordered" evidence="1">
    <location>
        <begin position="1"/>
        <end position="43"/>
    </location>
</feature>
<feature type="transmembrane region" description="Helical" evidence="2">
    <location>
        <begin position="119"/>
        <end position="139"/>
    </location>
</feature>
<evidence type="ECO:0000256" key="2">
    <source>
        <dbReference type="SAM" id="Phobius"/>
    </source>
</evidence>
<evidence type="ECO:0000256" key="1">
    <source>
        <dbReference type="SAM" id="MobiDB-lite"/>
    </source>
</evidence>
<organism evidence="3 4">
    <name type="scientific">Lasiosphaeria hispida</name>
    <dbReference type="NCBI Taxonomy" id="260671"/>
    <lineage>
        <taxon>Eukaryota</taxon>
        <taxon>Fungi</taxon>
        <taxon>Dikarya</taxon>
        <taxon>Ascomycota</taxon>
        <taxon>Pezizomycotina</taxon>
        <taxon>Sordariomycetes</taxon>
        <taxon>Sordariomycetidae</taxon>
        <taxon>Sordariales</taxon>
        <taxon>Lasiosphaeriaceae</taxon>
        <taxon>Lasiosphaeria</taxon>
    </lineage>
</organism>
<feature type="compositionally biased region" description="Basic and acidic residues" evidence="1">
    <location>
        <begin position="1"/>
        <end position="10"/>
    </location>
</feature>
<dbReference type="EMBL" id="JAUIQD010000005">
    <property type="protein sequence ID" value="KAK3350246.1"/>
    <property type="molecule type" value="Genomic_DNA"/>
</dbReference>
<keyword evidence="2" id="KW-0812">Transmembrane</keyword>
<gene>
    <name evidence="3" type="ORF">B0T25DRAFT_262683</name>
</gene>
<feature type="transmembrane region" description="Helical" evidence="2">
    <location>
        <begin position="85"/>
        <end position="107"/>
    </location>
</feature>
<name>A0AAJ0MD46_9PEZI</name>
<dbReference type="AlphaFoldDB" id="A0AAJ0MD46"/>
<evidence type="ECO:0000313" key="3">
    <source>
        <dbReference type="EMBL" id="KAK3350246.1"/>
    </source>
</evidence>
<proteinExistence type="predicted"/>
<accession>A0AAJ0MD46</accession>
<keyword evidence="2" id="KW-0472">Membrane</keyword>
<feature type="transmembrane region" description="Helical" evidence="2">
    <location>
        <begin position="151"/>
        <end position="172"/>
    </location>
</feature>
<sequence length="246" mass="26531">MSLPEMRIRTGTDAPQFTGVPTQPPGPNGDPESVRRKPRPETRAAKGWRWTQYTIRCVFAATAGAVMGLTGYIASEWGATHDKVYAVVIIGAAMAFLGDILAIIFLANNLPRAAQLVSVPDAIAIALCGIGIPTILNSSLQNEYDSITWKLAAGVIFERVVSIAICLSSCFVTRRKITVEHKPYIFDQRLSLMSLKNSPIDSSTFSPLSGRSTPPSSTATSMMMPASLVYPPGTVYAPARTIRVSR</sequence>
<reference evidence="3" key="1">
    <citation type="journal article" date="2023" name="Mol. Phylogenet. Evol.">
        <title>Genome-scale phylogeny and comparative genomics of the fungal order Sordariales.</title>
        <authorList>
            <person name="Hensen N."/>
            <person name="Bonometti L."/>
            <person name="Westerberg I."/>
            <person name="Brannstrom I.O."/>
            <person name="Guillou S."/>
            <person name="Cros-Aarteil S."/>
            <person name="Calhoun S."/>
            <person name="Haridas S."/>
            <person name="Kuo A."/>
            <person name="Mondo S."/>
            <person name="Pangilinan J."/>
            <person name="Riley R."/>
            <person name="LaButti K."/>
            <person name="Andreopoulos B."/>
            <person name="Lipzen A."/>
            <person name="Chen C."/>
            <person name="Yan M."/>
            <person name="Daum C."/>
            <person name="Ng V."/>
            <person name="Clum A."/>
            <person name="Steindorff A."/>
            <person name="Ohm R.A."/>
            <person name="Martin F."/>
            <person name="Silar P."/>
            <person name="Natvig D.O."/>
            <person name="Lalanne C."/>
            <person name="Gautier V."/>
            <person name="Ament-Velasquez S.L."/>
            <person name="Kruys A."/>
            <person name="Hutchinson M.I."/>
            <person name="Powell A.J."/>
            <person name="Barry K."/>
            <person name="Miller A.N."/>
            <person name="Grigoriev I.V."/>
            <person name="Debuchy R."/>
            <person name="Gladieux P."/>
            <person name="Hiltunen Thoren M."/>
            <person name="Johannesson H."/>
        </authorList>
    </citation>
    <scope>NUCLEOTIDE SEQUENCE</scope>
    <source>
        <strain evidence="3">CBS 955.72</strain>
    </source>
</reference>
<keyword evidence="2" id="KW-1133">Transmembrane helix</keyword>
<reference evidence="3" key="2">
    <citation type="submission" date="2023-06" db="EMBL/GenBank/DDBJ databases">
        <authorList>
            <consortium name="Lawrence Berkeley National Laboratory"/>
            <person name="Haridas S."/>
            <person name="Hensen N."/>
            <person name="Bonometti L."/>
            <person name="Westerberg I."/>
            <person name="Brannstrom I.O."/>
            <person name="Guillou S."/>
            <person name="Cros-Aarteil S."/>
            <person name="Calhoun S."/>
            <person name="Kuo A."/>
            <person name="Mondo S."/>
            <person name="Pangilinan J."/>
            <person name="Riley R."/>
            <person name="Labutti K."/>
            <person name="Andreopoulos B."/>
            <person name="Lipzen A."/>
            <person name="Chen C."/>
            <person name="Yanf M."/>
            <person name="Daum C."/>
            <person name="Ng V."/>
            <person name="Clum A."/>
            <person name="Steindorff A."/>
            <person name="Ohm R."/>
            <person name="Martin F."/>
            <person name="Silar P."/>
            <person name="Natvig D."/>
            <person name="Lalanne C."/>
            <person name="Gautier V."/>
            <person name="Ament-Velasquez S.L."/>
            <person name="Kruys A."/>
            <person name="Hutchinson M.I."/>
            <person name="Powell A.J."/>
            <person name="Barry K."/>
            <person name="Miller A.N."/>
            <person name="Grigoriev I.V."/>
            <person name="Debuchy R."/>
            <person name="Gladieux P."/>
            <person name="Thoren M.H."/>
            <person name="Johannesson H."/>
        </authorList>
    </citation>
    <scope>NUCLEOTIDE SEQUENCE</scope>
    <source>
        <strain evidence="3">CBS 955.72</strain>
    </source>
</reference>
<comment type="caution">
    <text evidence="3">The sequence shown here is derived from an EMBL/GenBank/DDBJ whole genome shotgun (WGS) entry which is preliminary data.</text>
</comment>
<keyword evidence="4" id="KW-1185">Reference proteome</keyword>
<protein>
    <submittedName>
        <fullName evidence="3">Uncharacterized protein</fullName>
    </submittedName>
</protein>